<dbReference type="HOGENOM" id="CLU_3385358_0_0_1"/>
<evidence type="ECO:0000313" key="1">
    <source>
        <dbReference type="EnsemblMetazoa" id="tetur16g03170.1"/>
    </source>
</evidence>
<dbReference type="EMBL" id="CAEY01000284">
    <property type="status" value="NOT_ANNOTATED_CDS"/>
    <property type="molecule type" value="Genomic_DNA"/>
</dbReference>
<accession>T1KP26</accession>
<reference evidence="2" key="1">
    <citation type="submission" date="2011-08" db="EMBL/GenBank/DDBJ databases">
        <authorList>
            <person name="Rombauts S."/>
        </authorList>
    </citation>
    <scope>NUCLEOTIDE SEQUENCE</scope>
    <source>
        <strain evidence="2">London</strain>
    </source>
</reference>
<name>T1KP26_TETUR</name>
<dbReference type="EnsemblMetazoa" id="tetur16g03170.1">
    <property type="protein sequence ID" value="tetur16g03170.1"/>
    <property type="gene ID" value="tetur16g03170"/>
</dbReference>
<organism evidence="1 2">
    <name type="scientific">Tetranychus urticae</name>
    <name type="common">Two-spotted spider mite</name>
    <dbReference type="NCBI Taxonomy" id="32264"/>
    <lineage>
        <taxon>Eukaryota</taxon>
        <taxon>Metazoa</taxon>
        <taxon>Ecdysozoa</taxon>
        <taxon>Arthropoda</taxon>
        <taxon>Chelicerata</taxon>
        <taxon>Arachnida</taxon>
        <taxon>Acari</taxon>
        <taxon>Acariformes</taxon>
        <taxon>Trombidiformes</taxon>
        <taxon>Prostigmata</taxon>
        <taxon>Eleutherengona</taxon>
        <taxon>Raphignathae</taxon>
        <taxon>Tetranychoidea</taxon>
        <taxon>Tetranychidae</taxon>
        <taxon>Tetranychus</taxon>
    </lineage>
</organism>
<dbReference type="Proteomes" id="UP000015104">
    <property type="component" value="Unassembled WGS sequence"/>
</dbReference>
<proteinExistence type="predicted"/>
<sequence length="33" mass="3930">MFIGNDRDHEFGAYWIKTMMDVIKTISAVRKVR</sequence>
<reference evidence="1" key="2">
    <citation type="submission" date="2015-06" db="UniProtKB">
        <authorList>
            <consortium name="EnsemblMetazoa"/>
        </authorList>
    </citation>
    <scope>IDENTIFICATION</scope>
</reference>
<keyword evidence="2" id="KW-1185">Reference proteome</keyword>
<protein>
    <submittedName>
        <fullName evidence="1">Uncharacterized protein</fullName>
    </submittedName>
</protein>
<evidence type="ECO:0000313" key="2">
    <source>
        <dbReference type="Proteomes" id="UP000015104"/>
    </source>
</evidence>
<dbReference type="AlphaFoldDB" id="T1KP26"/>